<proteinExistence type="predicted"/>
<dbReference type="PATRIC" id="fig|1434108.4.peg.3427"/>
<dbReference type="InterPro" id="IPR014729">
    <property type="entry name" value="Rossmann-like_a/b/a_fold"/>
</dbReference>
<dbReference type="AlphaFoldDB" id="A0A0E3QY03"/>
<reference evidence="1 2" key="1">
    <citation type="submission" date="2014-07" db="EMBL/GenBank/DDBJ databases">
        <title>Methanogenic archaea and the global carbon cycle.</title>
        <authorList>
            <person name="Henriksen J.R."/>
            <person name="Luke J."/>
            <person name="Reinhart S."/>
            <person name="Benedict M.N."/>
            <person name="Youngblut N.D."/>
            <person name="Metcalf M.E."/>
            <person name="Whitaker R.J."/>
            <person name="Metcalf W.W."/>
        </authorList>
    </citation>
    <scope>NUCLEOTIDE SEQUENCE [LARGE SCALE GENOMIC DNA]</scope>
    <source>
        <strain evidence="1 2">MS</strain>
    </source>
</reference>
<dbReference type="EMBL" id="CP009528">
    <property type="protein sequence ID" value="AKB55685.1"/>
    <property type="molecule type" value="Genomic_DNA"/>
</dbReference>
<accession>A0A0E3QY03</accession>
<gene>
    <name evidence="1" type="ORF">MSBRM_2687</name>
</gene>
<dbReference type="Proteomes" id="UP000033033">
    <property type="component" value="Chromosome"/>
</dbReference>
<dbReference type="Gene3D" id="3.40.50.620">
    <property type="entry name" value="HUPs"/>
    <property type="match status" value="1"/>
</dbReference>
<protein>
    <submittedName>
        <fullName evidence="1">Uncharacterized protein</fullName>
    </submittedName>
</protein>
<sequence length="355" mass="40621">MSKLVCKKCVLDSEIPGIQINEETGLCHFCATYTPLSSQEKNEYLARIEELFEQYGGKGNYDVVYALSGGKDSSYTLYKLKKDYPFLKVLAVQFDNGFISENAIMNAKKMCEITECDYFQLTIEKKVLYDTFRKAAESYDAFPRFAKYRASDICNICITIIKQKLIEQAILQKAPFIVFAFTAGQSPNPIINLSVNFIQWSRSLFEKQLQKIGIEDKDEIFLLKQEVLESIGENFPSILHPLCLWDYSEDKVLETLLKIGWELPGINDSNSTNCTLNSFACYNHLKKYGFHPYAFDVAGLVRSGEMSREEGLEKINQELSQPLIEEAARKLKLKVKKSQKILVKTESKEITKNTR</sequence>
<dbReference type="HOGENOM" id="CLU_056004_0_0_2"/>
<dbReference type="GeneID" id="24845989"/>
<organism evidence="1 2">
    <name type="scientific">Methanosarcina barkeri MS</name>
    <dbReference type="NCBI Taxonomy" id="1434108"/>
    <lineage>
        <taxon>Archaea</taxon>
        <taxon>Methanobacteriati</taxon>
        <taxon>Methanobacteriota</taxon>
        <taxon>Stenosarchaea group</taxon>
        <taxon>Methanomicrobia</taxon>
        <taxon>Methanosarcinales</taxon>
        <taxon>Methanosarcinaceae</taxon>
        <taxon>Methanosarcina</taxon>
    </lineage>
</organism>
<evidence type="ECO:0000313" key="2">
    <source>
        <dbReference type="Proteomes" id="UP000033033"/>
    </source>
</evidence>
<evidence type="ECO:0000313" key="1">
    <source>
        <dbReference type="EMBL" id="AKB55685.1"/>
    </source>
</evidence>
<name>A0A0E3QY03_METBA</name>
<dbReference type="RefSeq" id="WP_048121289.1">
    <property type="nucleotide sequence ID" value="NZ_CP009528.1"/>
</dbReference>
<dbReference type="SUPFAM" id="SSF52402">
    <property type="entry name" value="Adenine nucleotide alpha hydrolases-like"/>
    <property type="match status" value="1"/>
</dbReference>
<dbReference type="PANTHER" id="PTHR11933:SF5">
    <property type="entry name" value="MITOCHONDRIAL TRNA-SPECIFIC 2-THIOURIDYLASE 1"/>
    <property type="match status" value="1"/>
</dbReference>
<dbReference type="KEGG" id="mby:MSBRM_2687"/>
<dbReference type="GO" id="GO:0002143">
    <property type="term" value="P:tRNA wobble position uridine thiolation"/>
    <property type="evidence" value="ECO:0007669"/>
    <property type="project" value="TreeGrafter"/>
</dbReference>
<keyword evidence="2" id="KW-1185">Reference proteome</keyword>
<dbReference type="PANTHER" id="PTHR11933">
    <property type="entry name" value="TRNA 5-METHYLAMINOMETHYL-2-THIOURIDYLATE -METHYLTRANSFERASE"/>
    <property type="match status" value="1"/>
</dbReference>
<dbReference type="STRING" id="1434108.MSBRM_2687"/>